<dbReference type="AlphaFoldDB" id="A0A9Q0N195"/>
<organism evidence="2 3">
    <name type="scientific">Pseudolycoriella hygida</name>
    <dbReference type="NCBI Taxonomy" id="35572"/>
    <lineage>
        <taxon>Eukaryota</taxon>
        <taxon>Metazoa</taxon>
        <taxon>Ecdysozoa</taxon>
        <taxon>Arthropoda</taxon>
        <taxon>Hexapoda</taxon>
        <taxon>Insecta</taxon>
        <taxon>Pterygota</taxon>
        <taxon>Neoptera</taxon>
        <taxon>Endopterygota</taxon>
        <taxon>Diptera</taxon>
        <taxon>Nematocera</taxon>
        <taxon>Sciaroidea</taxon>
        <taxon>Sciaridae</taxon>
        <taxon>Pseudolycoriella</taxon>
    </lineage>
</organism>
<evidence type="ECO:0000313" key="3">
    <source>
        <dbReference type="Proteomes" id="UP001151699"/>
    </source>
</evidence>
<dbReference type="Gene3D" id="1.10.275.10">
    <property type="entry name" value="Fumarase/aspartase (N-terminal domain)"/>
    <property type="match status" value="1"/>
</dbReference>
<dbReference type="InterPro" id="IPR001106">
    <property type="entry name" value="Aromatic_Lyase"/>
</dbReference>
<comment type="similarity">
    <text evidence="1">Belongs to the PAL/histidase family.</text>
</comment>
<dbReference type="FunFam" id="1.20.200.10:FF:000012">
    <property type="entry name" value="Tyrosine ammonia-lyase"/>
    <property type="match status" value="1"/>
</dbReference>
<evidence type="ECO:0000256" key="1">
    <source>
        <dbReference type="ARBA" id="ARBA00007238"/>
    </source>
</evidence>
<accession>A0A9Q0N195</accession>
<name>A0A9Q0N195_9DIPT</name>
<dbReference type="InterPro" id="IPR008948">
    <property type="entry name" value="L-Aspartase-like"/>
</dbReference>
<proteinExistence type="inferred from homology"/>
<dbReference type="Proteomes" id="UP001151699">
    <property type="component" value="Chromosome B"/>
</dbReference>
<gene>
    <name evidence="2" type="primary">hutH</name>
    <name evidence="2" type="ORF">Bhyg_06242</name>
</gene>
<dbReference type="SUPFAM" id="SSF48557">
    <property type="entry name" value="L-aspartase-like"/>
    <property type="match status" value="1"/>
</dbReference>
<dbReference type="CDD" id="cd00332">
    <property type="entry name" value="PAL-HAL"/>
    <property type="match status" value="1"/>
</dbReference>
<comment type="caution">
    <text evidence="2">The sequence shown here is derived from an EMBL/GenBank/DDBJ whole genome shotgun (WGS) entry which is preliminary data.</text>
</comment>
<keyword evidence="3" id="KW-1185">Reference proteome</keyword>
<dbReference type="PANTHER" id="PTHR10362">
    <property type="entry name" value="HISTIDINE AMMONIA-LYASE"/>
    <property type="match status" value="1"/>
</dbReference>
<dbReference type="GO" id="GO:0003824">
    <property type="term" value="F:catalytic activity"/>
    <property type="evidence" value="ECO:0007669"/>
    <property type="project" value="InterPro"/>
</dbReference>
<dbReference type="EMBL" id="WJQU01000002">
    <property type="protein sequence ID" value="KAJ6641306.1"/>
    <property type="molecule type" value="Genomic_DNA"/>
</dbReference>
<dbReference type="InterPro" id="IPR024083">
    <property type="entry name" value="Fumarase/histidase_N"/>
</dbReference>
<sequence>MSLPIKYIGNGLINLETICQIAERRCEIALSEDSEFVNKILKGPQVLKELIEGGKVIYGVTTGIGENCGAAVEQEIMNEYPNKILRVHGCALGPLFTSTETRAIVAARLLSLAQGNSGIRMELLKAIIALLQHDILPRIPQEGSVGASGDLSHLSYIGAVVCGYRSVEYLGTVMEASEALKLAGLEPITLQNKEGIAVLNGTSAMTGIGALAWLRAQRLSQLATRVTSLAIVALKGNRYHYEKALFAVKPHPGQQLVAERIRSDLCISKPEYHTNQRIQDRYSLRCAPHVIGVLEDVLSFTRGVIECELNSTNDNPIIDVNERRVYHGGMFYGGHIAMAMDTLKVQVASVADLLDRQMALLVDSKYNNGLPADLTGAEGSRKAINHGLKGLQITISGWTAEALKMCMPATVFSRSTESHTQDKVSMGTIAARDCRRVIELTEQVVAGMLIAVRQALVLRIKQGEQLNVSESTDDFLRRVSRDVEEITEDVFLEPILRKVLQSIGEMPHEIY</sequence>
<dbReference type="OrthoDB" id="10051290at2759"/>
<dbReference type="Pfam" id="PF00221">
    <property type="entry name" value="Lyase_aromatic"/>
    <property type="match status" value="1"/>
</dbReference>
<protein>
    <submittedName>
        <fullName evidence="2">Histidine ammonia-lyase</fullName>
    </submittedName>
</protein>
<reference evidence="2" key="1">
    <citation type="submission" date="2022-07" db="EMBL/GenBank/DDBJ databases">
        <authorList>
            <person name="Trinca V."/>
            <person name="Uliana J.V.C."/>
            <person name="Torres T.T."/>
            <person name="Ward R.J."/>
            <person name="Monesi N."/>
        </authorList>
    </citation>
    <scope>NUCLEOTIDE SEQUENCE</scope>
    <source>
        <strain evidence="2">HSMRA1968</strain>
        <tissue evidence="2">Whole embryos</tissue>
    </source>
</reference>
<dbReference type="Gene3D" id="1.20.200.10">
    <property type="entry name" value="Fumarase/aspartase (Central domain)"/>
    <property type="match status" value="1"/>
</dbReference>
<evidence type="ECO:0000313" key="2">
    <source>
        <dbReference type="EMBL" id="KAJ6641306.1"/>
    </source>
</evidence>